<sequence length="67" mass="8018">MSNYNPNCGYFEDCSYYTNNVFQQDYCMQTDYEYNKHVYERERGDRQNLGLIGFVHNRCIEPSDNPG</sequence>
<dbReference type="VEuPathDB" id="VectorBase:FBgn0261930"/>
<name>Q6IIW2_DROME</name>
<accession>Q6IIW2</accession>
<proteinExistence type="predicted"/>
<gene>
    <name evidence="1" type="ORF">HDC16822</name>
</gene>
<organism evidence="1">
    <name type="scientific">Drosophila melanogaster</name>
    <name type="common">Fruit fly</name>
    <dbReference type="NCBI Taxonomy" id="7227"/>
    <lineage>
        <taxon>Eukaryota</taxon>
        <taxon>Metazoa</taxon>
        <taxon>Ecdysozoa</taxon>
        <taxon>Arthropoda</taxon>
        <taxon>Hexapoda</taxon>
        <taxon>Insecta</taxon>
        <taxon>Pterygota</taxon>
        <taxon>Neoptera</taxon>
        <taxon>Endopterygota</taxon>
        <taxon>Diptera</taxon>
        <taxon>Brachycera</taxon>
        <taxon>Muscomorpha</taxon>
        <taxon>Ephydroidea</taxon>
        <taxon>Drosophilidae</taxon>
        <taxon>Drosophila</taxon>
        <taxon>Sophophora</taxon>
    </lineage>
</organism>
<dbReference type="ExpressionAtlas" id="Q6IIW2">
    <property type="expression patterns" value="baseline and differential"/>
</dbReference>
<dbReference type="AlphaFoldDB" id="Q6IIW2"/>
<reference evidence="1" key="1">
    <citation type="journal article" date="2003" name="Genome Biol.">
        <title>An integrated gene annotation and transcriptional profiling approach towards the full gene content of the Drosophila genome.</title>
        <authorList>
            <person name="Hild M."/>
            <person name="Beckmann B."/>
            <person name="Haas S.A."/>
            <person name="Koch B."/>
            <person name="Solovyev V."/>
            <person name="Busold C."/>
            <person name="Fellenberg K."/>
            <person name="Boutros M."/>
            <person name="Vingron M."/>
            <person name="Sauer F."/>
            <person name="Hoheisel J.D."/>
            <person name="Paro R."/>
        </authorList>
    </citation>
    <scope>NUCLEOTIDE SEQUENCE</scope>
</reference>
<evidence type="ECO:0000313" key="1">
    <source>
        <dbReference type="EMBL" id="DAA03154.1"/>
    </source>
</evidence>
<dbReference type="EMBL" id="BK002954">
    <property type="protein sequence ID" value="DAA03154.1"/>
    <property type="molecule type" value="Genomic_DNA"/>
</dbReference>
<protein>
    <submittedName>
        <fullName evidence="1">HDC16822</fullName>
    </submittedName>
</protein>
<dbReference type="OrthoDB" id="6159439at2759"/>